<evidence type="ECO:0000313" key="6">
    <source>
        <dbReference type="Proteomes" id="UP000054097"/>
    </source>
</evidence>
<evidence type="ECO:0000313" key="5">
    <source>
        <dbReference type="EMBL" id="KIM27106.1"/>
    </source>
</evidence>
<evidence type="ECO:0000256" key="3">
    <source>
        <dbReference type="SAM" id="MobiDB-lite"/>
    </source>
</evidence>
<name>A0A0C3B6P6_SERVB</name>
<feature type="compositionally biased region" description="Polar residues" evidence="3">
    <location>
        <begin position="148"/>
        <end position="163"/>
    </location>
</feature>
<dbReference type="InterPro" id="IPR024729">
    <property type="entry name" value="USP7_ICP0-binding_dom"/>
</dbReference>
<keyword evidence="1" id="KW-0833">Ubl conjugation pathway</keyword>
<dbReference type="EMBL" id="KN824301">
    <property type="protein sequence ID" value="KIM27106.1"/>
    <property type="molecule type" value="Genomic_DNA"/>
</dbReference>
<feature type="coiled-coil region" evidence="2">
    <location>
        <begin position="45"/>
        <end position="72"/>
    </location>
</feature>
<reference evidence="5 6" key="1">
    <citation type="submission" date="2014-04" db="EMBL/GenBank/DDBJ databases">
        <authorList>
            <consortium name="DOE Joint Genome Institute"/>
            <person name="Kuo A."/>
            <person name="Zuccaro A."/>
            <person name="Kohler A."/>
            <person name="Nagy L.G."/>
            <person name="Floudas D."/>
            <person name="Copeland A."/>
            <person name="Barry K.W."/>
            <person name="Cichocki N."/>
            <person name="Veneault-Fourrey C."/>
            <person name="LaButti K."/>
            <person name="Lindquist E.A."/>
            <person name="Lipzen A."/>
            <person name="Lundell T."/>
            <person name="Morin E."/>
            <person name="Murat C."/>
            <person name="Sun H."/>
            <person name="Tunlid A."/>
            <person name="Henrissat B."/>
            <person name="Grigoriev I.V."/>
            <person name="Hibbett D.S."/>
            <person name="Martin F."/>
            <person name="Nordberg H.P."/>
            <person name="Cantor M.N."/>
            <person name="Hua S.X."/>
        </authorList>
    </citation>
    <scope>NUCLEOTIDE SEQUENCE [LARGE SCALE GENOMIC DNA]</scope>
    <source>
        <strain evidence="5 6">MAFF 305830</strain>
    </source>
</reference>
<keyword evidence="2" id="KW-0175">Coiled coil</keyword>
<dbReference type="GO" id="GO:0140096">
    <property type="term" value="F:catalytic activity, acting on a protein"/>
    <property type="evidence" value="ECO:0007669"/>
    <property type="project" value="UniProtKB-ARBA"/>
</dbReference>
<evidence type="ECO:0000256" key="2">
    <source>
        <dbReference type="SAM" id="Coils"/>
    </source>
</evidence>
<dbReference type="STRING" id="933852.A0A0C3B6P6"/>
<dbReference type="Gene3D" id="3.10.20.90">
    <property type="entry name" value="Phosphatidylinositol 3-kinase Catalytic Subunit, Chain A, domain 1"/>
    <property type="match status" value="2"/>
</dbReference>
<accession>A0A0C3B6P6</accession>
<evidence type="ECO:0000259" key="4">
    <source>
        <dbReference type="Pfam" id="PF12436"/>
    </source>
</evidence>
<protein>
    <recommendedName>
        <fullName evidence="4">Ubiquitin carboxyl-terminal hydrolase 7 ICP0-binding domain-containing protein</fullName>
    </recommendedName>
</protein>
<organism evidence="5 6">
    <name type="scientific">Serendipita vermifera MAFF 305830</name>
    <dbReference type="NCBI Taxonomy" id="933852"/>
    <lineage>
        <taxon>Eukaryota</taxon>
        <taxon>Fungi</taxon>
        <taxon>Dikarya</taxon>
        <taxon>Basidiomycota</taxon>
        <taxon>Agaricomycotina</taxon>
        <taxon>Agaricomycetes</taxon>
        <taxon>Sebacinales</taxon>
        <taxon>Serendipitaceae</taxon>
        <taxon>Serendipita</taxon>
    </lineage>
</organism>
<keyword evidence="6" id="KW-1185">Reference proteome</keyword>
<reference evidence="6" key="2">
    <citation type="submission" date="2015-01" db="EMBL/GenBank/DDBJ databases">
        <title>Evolutionary Origins and Diversification of the Mycorrhizal Mutualists.</title>
        <authorList>
            <consortium name="DOE Joint Genome Institute"/>
            <consortium name="Mycorrhizal Genomics Consortium"/>
            <person name="Kohler A."/>
            <person name="Kuo A."/>
            <person name="Nagy L.G."/>
            <person name="Floudas D."/>
            <person name="Copeland A."/>
            <person name="Barry K.W."/>
            <person name="Cichocki N."/>
            <person name="Veneault-Fourrey C."/>
            <person name="LaButti K."/>
            <person name="Lindquist E.A."/>
            <person name="Lipzen A."/>
            <person name="Lundell T."/>
            <person name="Morin E."/>
            <person name="Murat C."/>
            <person name="Riley R."/>
            <person name="Ohm R."/>
            <person name="Sun H."/>
            <person name="Tunlid A."/>
            <person name="Henrissat B."/>
            <person name="Grigoriev I.V."/>
            <person name="Hibbett D.S."/>
            <person name="Martin F."/>
        </authorList>
    </citation>
    <scope>NUCLEOTIDE SEQUENCE [LARGE SCALE GENOMIC DNA]</scope>
    <source>
        <strain evidence="6">MAFF 305830</strain>
    </source>
</reference>
<dbReference type="Proteomes" id="UP000054097">
    <property type="component" value="Unassembled WGS sequence"/>
</dbReference>
<dbReference type="AlphaFoldDB" id="A0A0C3B6P6"/>
<dbReference type="HOGENOM" id="CLU_412304_0_0_1"/>
<feature type="domain" description="Ubiquitin carboxyl-terminal hydrolase 7 ICP0-binding" evidence="4">
    <location>
        <begin position="354"/>
        <end position="600"/>
    </location>
</feature>
<sequence>MTQTDTPDTMHTASIEPSLNDQIAATVAKLKANKKEGASLRQTLNELLAKRKEEAREGVQRAQKQLTLVMDQDASIREILDGENSNKEMITNTDISDSESASPTLCAANTETSQTAHDVTTGNRIARETSGHVKTSTLGQVEHARVAPQTQGEHSKRPVSSTKDIAPGSYSGDQLSTRRSSLQMAAAGTEGSSRSSTGAADRLVCNEEKSRPARKPPTKKQEDAIIKTNKSHHAPKEVPQVVLRSWRVGIPASQRDTWNILISSESHLPLTKRSERGQSRVGKGGKRSDEVDSTVIQLVTEETFCGHHGLGLVVFDAQHAKRSILPTIRVSKTRRYVELKAMLAKDMNISPHRVRIWVFSHRQNKTTRPNAAISDDDPLLTVNDIQRTMAPRSTNLQLFLHVLPEEKRVPHNSNVETILIFLKYFSVRKQKISGFASILVKRSSKVHTLSRYICQAMGWDADTPLKYFEEIKPGMIETMVPTATFEQSEIGNGDIICFQHMPTKKEALALRSQGLIPSAIEFYEFLHSRMMVHFKPRSENDSGECFDLLMSKDMDYAAISRAVGIHLMWDPLKLRFTTVQSNGEPKKVSRRSHGPLSELLSKSSTTHGKPTILYELRETSPTELTMEHHVMVRLYYGNGQDIIFSFWLPKEISYSKYWSWWRNEVE</sequence>
<dbReference type="Pfam" id="PF12436">
    <property type="entry name" value="USP7_ICP0_bdg"/>
    <property type="match status" value="1"/>
</dbReference>
<feature type="region of interest" description="Disordered" evidence="3">
    <location>
        <begin position="583"/>
        <end position="604"/>
    </location>
</feature>
<feature type="compositionally biased region" description="Polar residues" evidence="3">
    <location>
        <begin position="171"/>
        <end position="183"/>
    </location>
</feature>
<gene>
    <name evidence="5" type="ORF">M408DRAFT_311664</name>
</gene>
<evidence type="ECO:0000256" key="1">
    <source>
        <dbReference type="ARBA" id="ARBA00022786"/>
    </source>
</evidence>
<dbReference type="OrthoDB" id="289038at2759"/>
<proteinExistence type="predicted"/>
<feature type="region of interest" description="Disordered" evidence="3">
    <location>
        <begin position="130"/>
        <end position="237"/>
    </location>
</feature>